<feature type="domain" description="C2 NT-type" evidence="3">
    <location>
        <begin position="6"/>
        <end position="141"/>
    </location>
</feature>
<feature type="compositionally biased region" description="Low complexity" evidence="2">
    <location>
        <begin position="202"/>
        <end position="216"/>
    </location>
</feature>
<dbReference type="PANTHER" id="PTHR34452">
    <property type="entry name" value="MYOSIN HEAVY CHAIN-RELATED PROTEIN"/>
    <property type="match status" value="1"/>
</dbReference>
<feature type="region of interest" description="Disordered" evidence="2">
    <location>
        <begin position="432"/>
        <end position="463"/>
    </location>
</feature>
<dbReference type="EMBL" id="JARPOI010000009">
    <property type="protein sequence ID" value="KAJ9173581.1"/>
    <property type="molecule type" value="Genomic_DNA"/>
</dbReference>
<reference evidence="4" key="1">
    <citation type="journal article" date="2023" name="Plant Biotechnol. J.">
        <title>Chromosome-level wild Hevea brasiliensis genome provides new tools for genomic-assisted breeding and valuable loci to elevate rubber yield.</title>
        <authorList>
            <person name="Cheng H."/>
            <person name="Song X."/>
            <person name="Hu Y."/>
            <person name="Wu T."/>
            <person name="Yang Q."/>
            <person name="An Z."/>
            <person name="Feng S."/>
            <person name="Deng Z."/>
            <person name="Wu W."/>
            <person name="Zeng X."/>
            <person name="Tu M."/>
            <person name="Wang X."/>
            <person name="Huang H."/>
        </authorList>
    </citation>
    <scope>NUCLEOTIDE SEQUENCE</scope>
    <source>
        <strain evidence="4">MT/VB/25A 57/8</strain>
    </source>
</reference>
<keyword evidence="1" id="KW-0175">Coiled coil</keyword>
<feature type="coiled-coil region" evidence="1">
    <location>
        <begin position="659"/>
        <end position="764"/>
    </location>
</feature>
<evidence type="ECO:0000256" key="2">
    <source>
        <dbReference type="SAM" id="MobiDB-lite"/>
    </source>
</evidence>
<feature type="coiled-coil region" evidence="1">
    <location>
        <begin position="944"/>
        <end position="971"/>
    </location>
</feature>
<dbReference type="InterPro" id="IPR019448">
    <property type="entry name" value="NT-C2"/>
</dbReference>
<keyword evidence="5" id="KW-1185">Reference proteome</keyword>
<dbReference type="Proteomes" id="UP001174677">
    <property type="component" value="Chromosome 9"/>
</dbReference>
<proteinExistence type="predicted"/>
<feature type="region of interest" description="Disordered" evidence="2">
    <location>
        <begin position="183"/>
        <end position="229"/>
    </location>
</feature>
<evidence type="ECO:0000313" key="4">
    <source>
        <dbReference type="EMBL" id="KAJ9173581.1"/>
    </source>
</evidence>
<evidence type="ECO:0000313" key="5">
    <source>
        <dbReference type="Proteomes" id="UP001174677"/>
    </source>
</evidence>
<dbReference type="PROSITE" id="PS51840">
    <property type="entry name" value="C2_NT"/>
    <property type="match status" value="1"/>
</dbReference>
<protein>
    <recommendedName>
        <fullName evidence="3">C2 NT-type domain-containing protein</fullName>
    </recommendedName>
</protein>
<sequence>MFRSARWRNEKNKIKAVFKLQFHATQISQLNVEALVISVVPGDVGKPTARLEKGIIREGSFQWEYPVYETVKFTQDARTGKINERRYHFIVSAGLSKNSFVGEVSIDLAKYAEATKASTVSLPLRNSKSNGVLHVSIQRLQANINQRDVEETENENIKTRNRTLNTLLSNSEAEDIKSNSNEVGLLNNSVHNPEVNGDRGTSSGSDITLSSSESSSGHNTPRELGSRTNNFLQDSTSFLSSRTLASAPHKANANASATIYEEHQQSQWEWSADSDHGITDNSINSSLDNLTRERSQHTSDIEIEKLKSEIIALARQVDLSELELQTLRKQIVKESKRGQDLFREVTGLKEERDVLKAECEKLKAFHKRIEEAKNKDKLQFESGDARVLLEEIRQELNYEKDMNANLRLQLQKTQESNAELMLAVKDLEEMLEQKNRETSDPANRSRFSENAMSRSETDDDEEQKALEELVKKHRDAKEAYLLEQRIMDLSSEIEIYRRDKDELEMQMEQLALDYEILKQENHDMSYKLEQSQLQDQLKLQYECSSFANINELEVQIESLENELKNQSKEYSESLVAINELQTYIKSLEDELEKQTEGFEADLEALTCAKVEQEQRAIRAEEALRKTRWKNANTAEKLQEEFKKLSMQMTSTFDANENVAMKALAEANELRMQKSQLEEMLQKANEDLQSARDDYETKLHDLSSQLNLKMDQIEHMLVEIDDKRKQLENQKAHEEELIGSFSQEIVRLKSELEKFKIENNILSERAEQKDNMGVELEQLKASIKHTEKLVQKGNIERNELVSTLALTKKEGEKLMEELQRMKSLKDEKETAMDLLQTEVETLKAQSNDLKHSLFEDELEKEKLRKQVFQLKGDLKKKDDAITSIEKKLKESSKLTAVSDNTKTALRNNKSAPVPHGSEEAAILWEKIRLLEGQIKLKEAALETSANSFLKKERDLLNKIEELEHRVEELNQNSAIFFDSQHQELPEDNNGVTSNGDLSKDIRSTDDYLSSTAWISGDNGNAKSLVKSNCAIISGEELKTSVISNGDCNTNELISELESLKERNKSMENELKEMQERYSEMSLKFAEVEGERQQLVMTVRSLKNAKKS</sequence>
<dbReference type="PANTHER" id="PTHR34452:SF7">
    <property type="entry name" value="MYOSIN HEAVY CHAIN-RELATED PROTEIN"/>
    <property type="match status" value="1"/>
</dbReference>
<evidence type="ECO:0000259" key="3">
    <source>
        <dbReference type="PROSITE" id="PS51840"/>
    </source>
</evidence>
<accession>A0ABQ9LZZ9</accession>
<feature type="coiled-coil region" evidence="1">
    <location>
        <begin position="549"/>
        <end position="622"/>
    </location>
</feature>
<feature type="coiled-coil region" evidence="1">
    <location>
        <begin position="1048"/>
        <end position="1089"/>
    </location>
</feature>
<comment type="caution">
    <text evidence="4">The sequence shown here is derived from an EMBL/GenBank/DDBJ whole genome shotgun (WGS) entry which is preliminary data.</text>
</comment>
<dbReference type="Pfam" id="PF10358">
    <property type="entry name" value="NT-C2"/>
    <property type="match status" value="1"/>
</dbReference>
<feature type="coiled-coil region" evidence="1">
    <location>
        <begin position="803"/>
        <end position="851"/>
    </location>
</feature>
<organism evidence="4 5">
    <name type="scientific">Hevea brasiliensis</name>
    <name type="common">Para rubber tree</name>
    <name type="synonym">Siphonia brasiliensis</name>
    <dbReference type="NCBI Taxonomy" id="3981"/>
    <lineage>
        <taxon>Eukaryota</taxon>
        <taxon>Viridiplantae</taxon>
        <taxon>Streptophyta</taxon>
        <taxon>Embryophyta</taxon>
        <taxon>Tracheophyta</taxon>
        <taxon>Spermatophyta</taxon>
        <taxon>Magnoliopsida</taxon>
        <taxon>eudicotyledons</taxon>
        <taxon>Gunneridae</taxon>
        <taxon>Pentapetalae</taxon>
        <taxon>rosids</taxon>
        <taxon>fabids</taxon>
        <taxon>Malpighiales</taxon>
        <taxon>Euphorbiaceae</taxon>
        <taxon>Crotonoideae</taxon>
        <taxon>Micrandreae</taxon>
        <taxon>Hevea</taxon>
    </lineage>
</organism>
<feature type="coiled-coil region" evidence="1">
    <location>
        <begin position="303"/>
        <end position="330"/>
    </location>
</feature>
<evidence type="ECO:0000256" key="1">
    <source>
        <dbReference type="SAM" id="Coils"/>
    </source>
</evidence>
<gene>
    <name evidence="4" type="ORF">P3X46_016701</name>
</gene>
<name>A0ABQ9LZZ9_HEVBR</name>
<feature type="coiled-coil region" evidence="1">
    <location>
        <begin position="486"/>
        <end position="520"/>
    </location>
</feature>